<dbReference type="GeneID" id="13400524"/>
<dbReference type="AlphaFoldDB" id="F9X4R6"/>
<dbReference type="Proteomes" id="UP000008062">
    <property type="component" value="Chromosome 2"/>
</dbReference>
<feature type="compositionally biased region" description="Pro residues" evidence="1">
    <location>
        <begin position="389"/>
        <end position="399"/>
    </location>
</feature>
<dbReference type="HOGENOM" id="CLU_345887_0_0_1"/>
<gene>
    <name evidence="2" type="ORF">MYCGRDRAFT_91210</name>
</gene>
<feature type="region of interest" description="Disordered" evidence="1">
    <location>
        <begin position="349"/>
        <end position="420"/>
    </location>
</feature>
<reference evidence="2 3" key="1">
    <citation type="journal article" date="2011" name="PLoS Genet.">
        <title>Finished genome of the fungal wheat pathogen Mycosphaerella graminicola reveals dispensome structure, chromosome plasticity, and stealth pathogenesis.</title>
        <authorList>
            <person name="Goodwin S.B."/>
            <person name="Ben M'barek S."/>
            <person name="Dhillon B."/>
            <person name="Wittenberg A.H.J."/>
            <person name="Crane C.F."/>
            <person name="Hane J.K."/>
            <person name="Foster A.J."/>
            <person name="Van der Lee T.A.J."/>
            <person name="Grimwood J."/>
            <person name="Aerts A."/>
            <person name="Antoniw J."/>
            <person name="Bailey A."/>
            <person name="Bluhm B."/>
            <person name="Bowler J."/>
            <person name="Bristow J."/>
            <person name="van der Burgt A."/>
            <person name="Canto-Canche B."/>
            <person name="Churchill A.C.L."/>
            <person name="Conde-Ferraez L."/>
            <person name="Cools H.J."/>
            <person name="Coutinho P.M."/>
            <person name="Csukai M."/>
            <person name="Dehal P."/>
            <person name="De Wit P."/>
            <person name="Donzelli B."/>
            <person name="van de Geest H.C."/>
            <person name="van Ham R.C.H.J."/>
            <person name="Hammond-Kosack K.E."/>
            <person name="Henrissat B."/>
            <person name="Kilian A."/>
            <person name="Kobayashi A.K."/>
            <person name="Koopmann E."/>
            <person name="Kourmpetis Y."/>
            <person name="Kuzniar A."/>
            <person name="Lindquist E."/>
            <person name="Lombard V."/>
            <person name="Maliepaard C."/>
            <person name="Martins N."/>
            <person name="Mehrabi R."/>
            <person name="Nap J.P.H."/>
            <person name="Ponomarenko A."/>
            <person name="Rudd J.J."/>
            <person name="Salamov A."/>
            <person name="Schmutz J."/>
            <person name="Schouten H.J."/>
            <person name="Shapiro H."/>
            <person name="Stergiopoulos I."/>
            <person name="Torriani S.F.F."/>
            <person name="Tu H."/>
            <person name="de Vries R.P."/>
            <person name="Waalwijk C."/>
            <person name="Ware S.B."/>
            <person name="Wiebenga A."/>
            <person name="Zwiers L.-H."/>
            <person name="Oliver R.P."/>
            <person name="Grigoriev I.V."/>
            <person name="Kema G.H.J."/>
        </authorList>
    </citation>
    <scope>NUCLEOTIDE SEQUENCE [LARGE SCALE GENOMIC DNA]</scope>
    <source>
        <strain evidence="3">CBS 115943 / IPO323</strain>
    </source>
</reference>
<protein>
    <submittedName>
        <fullName evidence="2">Uncharacterized protein</fullName>
    </submittedName>
</protein>
<dbReference type="OMA" id="ANEYIHH"/>
<feature type="compositionally biased region" description="Polar residues" evidence="1">
    <location>
        <begin position="29"/>
        <end position="39"/>
    </location>
</feature>
<evidence type="ECO:0000256" key="1">
    <source>
        <dbReference type="SAM" id="MobiDB-lite"/>
    </source>
</evidence>
<keyword evidence="3" id="KW-1185">Reference proteome</keyword>
<organism evidence="2 3">
    <name type="scientific">Zymoseptoria tritici (strain CBS 115943 / IPO323)</name>
    <name type="common">Speckled leaf blotch fungus</name>
    <name type="synonym">Septoria tritici</name>
    <dbReference type="NCBI Taxonomy" id="336722"/>
    <lineage>
        <taxon>Eukaryota</taxon>
        <taxon>Fungi</taxon>
        <taxon>Dikarya</taxon>
        <taxon>Ascomycota</taxon>
        <taxon>Pezizomycotina</taxon>
        <taxon>Dothideomycetes</taxon>
        <taxon>Dothideomycetidae</taxon>
        <taxon>Mycosphaerellales</taxon>
        <taxon>Mycosphaerellaceae</taxon>
        <taxon>Zymoseptoria</taxon>
    </lineage>
</organism>
<accession>F9X4R6</accession>
<dbReference type="EMBL" id="CM001197">
    <property type="protein sequence ID" value="EGP90163.1"/>
    <property type="molecule type" value="Genomic_DNA"/>
</dbReference>
<feature type="region of interest" description="Disordered" evidence="1">
    <location>
        <begin position="1"/>
        <end position="79"/>
    </location>
</feature>
<dbReference type="KEGG" id="ztr:MYCGRDRAFT_91210"/>
<evidence type="ECO:0000313" key="2">
    <source>
        <dbReference type="EMBL" id="EGP90163.1"/>
    </source>
</evidence>
<feature type="compositionally biased region" description="Polar residues" evidence="1">
    <location>
        <begin position="349"/>
        <end position="360"/>
    </location>
</feature>
<dbReference type="InParanoid" id="F9X4R6"/>
<dbReference type="RefSeq" id="XP_003855187.1">
    <property type="nucleotide sequence ID" value="XM_003855139.1"/>
</dbReference>
<dbReference type="OrthoDB" id="10352045at2759"/>
<dbReference type="eggNOG" id="ENOG502RPGX">
    <property type="taxonomic scope" value="Eukaryota"/>
</dbReference>
<feature type="region of interest" description="Disordered" evidence="1">
    <location>
        <begin position="159"/>
        <end position="187"/>
    </location>
</feature>
<evidence type="ECO:0000313" key="3">
    <source>
        <dbReference type="Proteomes" id="UP000008062"/>
    </source>
</evidence>
<proteinExistence type="predicted"/>
<sequence>MADRKYSRPHQRSYSMIDMGDISPLYPSGTYQTESSMRSTLERQLPHIQPGDAGARIPRTLPDPQYNTVNPENLDKEPTRIPEAHQPDDEDEAQIAQVVRAQASHAPTPSWTAINVPSSPYRLLHTDADTFAQSAGYSISDVQFRMNEILTLSEDEVDTSKDLPGEEDDNGVYHINHKRRPTGKARDDGASYSVVLERDDPANIPPQAVIFLQKKLAKEVQAERELKVPALEHQLRFVLAAGAKLMVERVGDLASPKGALQCCKYESEPMPPGRYFLSLRRGLVDWTDDRHFLFCLDCFEKMWDCKYTTGIWPPKTIELFSQSDQGEGPDKGRADSLIHGYPQYLPSITYSPGGTATTNPPVLVNPAAGRIDSLTSPPANPPITSSAPSTPPLKTPSPAPQAFNAESSSSTPDSVDSKGDWIWPPVRLQHISEFFISKRRQNVAEAEGEQKKQDESLDFGLHDKDAAKVRLWKAVSRGQTRWVRHMERTRLHRAGTDIVVKKPAKKAGDEDDDEGLLEEDVDDDDVYMEELEKDAGLKRWQCYGESLEASSWKLHPLVVVWEPHIMLSTTPTGQNLRTICTTSSKTSESDHDRLLGLCDFESFFHARVVCTDRKQFGLRGRAVVRRDVARSGCSVAGVRIEKPGREARGQVRIPPSKRRKKVAAGEFEVESSDVVAQTDAFHDAYTVSDAFDGVQSVDEFVYVWCIMSVSLSTKTGQEVEYGSLFVDSAHAAILLVANRRGLLVDSDVRSVEADETADLERVPGGSVRGAQEWVFLVLWSKDQCSLDGYEVEHYTFRVDSAHSAVRLWCERIWPCEP</sequence>
<name>F9X4R6_ZYMTI</name>